<dbReference type="InterPro" id="IPR001247">
    <property type="entry name" value="ExoRNase_PH_dom1"/>
</dbReference>
<dbReference type="Proteomes" id="UP001165120">
    <property type="component" value="Unassembled WGS sequence"/>
</dbReference>
<dbReference type="InterPro" id="IPR020568">
    <property type="entry name" value="Ribosomal_Su5_D2-typ_SF"/>
</dbReference>
<comment type="subcellular location">
    <subcellularLocation>
        <location evidence="1">Nucleus</location>
    </subcellularLocation>
</comment>
<dbReference type="EMBL" id="BSXN01000123">
    <property type="protein sequence ID" value="GME67220.1"/>
    <property type="molecule type" value="Genomic_DNA"/>
</dbReference>
<dbReference type="SUPFAM" id="SSF54211">
    <property type="entry name" value="Ribosomal protein S5 domain 2-like"/>
    <property type="match status" value="1"/>
</dbReference>
<evidence type="ECO:0000256" key="5">
    <source>
        <dbReference type="ARBA" id="ARBA00023242"/>
    </source>
</evidence>
<feature type="domain" description="Exoribonuclease phosphorolytic" evidence="6">
    <location>
        <begin position="3"/>
        <end position="125"/>
    </location>
</feature>
<evidence type="ECO:0000256" key="2">
    <source>
        <dbReference type="ARBA" id="ARBA00006678"/>
    </source>
</evidence>
<reference evidence="7" key="1">
    <citation type="submission" date="2023-04" db="EMBL/GenBank/DDBJ databases">
        <title>Candida boidinii NBRC 10035.</title>
        <authorList>
            <person name="Ichikawa N."/>
            <person name="Sato H."/>
            <person name="Tonouchi N."/>
        </authorList>
    </citation>
    <scope>NUCLEOTIDE SEQUENCE</scope>
    <source>
        <strain evidence="7">NBRC 10035</strain>
    </source>
</reference>
<evidence type="ECO:0000256" key="3">
    <source>
        <dbReference type="ARBA" id="ARBA00022552"/>
    </source>
</evidence>
<dbReference type="AlphaFoldDB" id="A0A9W6WDM0"/>
<evidence type="ECO:0000313" key="8">
    <source>
        <dbReference type="Proteomes" id="UP001165120"/>
    </source>
</evidence>
<name>A0A9W6WDM0_CANBO</name>
<dbReference type="GO" id="GO:0005730">
    <property type="term" value="C:nucleolus"/>
    <property type="evidence" value="ECO:0007669"/>
    <property type="project" value="UniProtKB-ARBA"/>
</dbReference>
<dbReference type="Pfam" id="PF01138">
    <property type="entry name" value="RNase_PH"/>
    <property type="match status" value="1"/>
</dbReference>
<keyword evidence="5" id="KW-0539">Nucleus</keyword>
<evidence type="ECO:0000313" key="7">
    <source>
        <dbReference type="EMBL" id="GME67220.1"/>
    </source>
</evidence>
<evidence type="ECO:0000256" key="1">
    <source>
        <dbReference type="ARBA" id="ARBA00004123"/>
    </source>
</evidence>
<dbReference type="InterPro" id="IPR050080">
    <property type="entry name" value="RNase_PH"/>
</dbReference>
<gene>
    <name evidence="7" type="ORF">Cboi02_000064900</name>
</gene>
<dbReference type="GO" id="GO:0000176">
    <property type="term" value="C:nuclear exosome (RNase complex)"/>
    <property type="evidence" value="ECO:0007669"/>
    <property type="project" value="TreeGrafter"/>
</dbReference>
<comment type="similarity">
    <text evidence="2">Belongs to the RNase PH family.</text>
</comment>
<organism evidence="7 8">
    <name type="scientific">Candida boidinii</name>
    <name type="common">Yeast</name>
    <dbReference type="NCBI Taxonomy" id="5477"/>
    <lineage>
        <taxon>Eukaryota</taxon>
        <taxon>Fungi</taxon>
        <taxon>Dikarya</taxon>
        <taxon>Ascomycota</taxon>
        <taxon>Saccharomycotina</taxon>
        <taxon>Pichiomycetes</taxon>
        <taxon>Pichiales</taxon>
        <taxon>Pichiaceae</taxon>
        <taxon>Ogataea</taxon>
        <taxon>Ogataea/Candida clade</taxon>
    </lineage>
</organism>
<dbReference type="GO" id="GO:0034475">
    <property type="term" value="P:U4 snRNA 3'-end processing"/>
    <property type="evidence" value="ECO:0007669"/>
    <property type="project" value="TreeGrafter"/>
</dbReference>
<dbReference type="GO" id="GO:0016075">
    <property type="term" value="P:rRNA catabolic process"/>
    <property type="evidence" value="ECO:0007669"/>
    <property type="project" value="TreeGrafter"/>
</dbReference>
<dbReference type="InterPro" id="IPR027408">
    <property type="entry name" value="PNPase/RNase_PH_dom_sf"/>
</dbReference>
<accession>A0A9W6WDM0</accession>
<evidence type="ECO:0000256" key="4">
    <source>
        <dbReference type="ARBA" id="ARBA00022835"/>
    </source>
</evidence>
<sequence>MSFEAQTGLLDQVDGSAVYKMNETKVISSVTGPIEVNRIRNELPTRAFLDLNIRPAAGVPSTRENLLQQKLEKLLLPLINLNLYPRQSIQIVSQILNNEENLNFTIIEFTCIINSIFFSLLNSGIALNSSFFAISSSINKSNGEIIIYPTNTDLLNSISNHITVFSFKNGKVDELIFSDSLGEFTEPQFLNILEKSANEIQLNYNKITEIIKKSVKDDFIWKF</sequence>
<keyword evidence="3" id="KW-0698">rRNA processing</keyword>
<keyword evidence="4" id="KW-0271">Exosome</keyword>
<dbReference type="GO" id="GO:0000177">
    <property type="term" value="C:cytoplasmic exosome (RNase complex)"/>
    <property type="evidence" value="ECO:0007669"/>
    <property type="project" value="UniProtKB-ARBA"/>
</dbReference>
<keyword evidence="8" id="KW-1185">Reference proteome</keyword>
<protein>
    <submittedName>
        <fullName evidence="7">Unnamed protein product</fullName>
    </submittedName>
</protein>
<dbReference type="PANTHER" id="PTHR11953:SF1">
    <property type="entry name" value="EXOSOME COMPLEX COMPONENT RRP46"/>
    <property type="match status" value="1"/>
</dbReference>
<dbReference type="GO" id="GO:0003723">
    <property type="term" value="F:RNA binding"/>
    <property type="evidence" value="ECO:0007669"/>
    <property type="project" value="TreeGrafter"/>
</dbReference>
<dbReference type="GO" id="GO:0071038">
    <property type="term" value="P:TRAMP-dependent tRNA surveillance pathway"/>
    <property type="evidence" value="ECO:0007669"/>
    <property type="project" value="UniProtKB-ARBA"/>
</dbReference>
<dbReference type="PANTHER" id="PTHR11953">
    <property type="entry name" value="EXOSOME COMPLEX COMPONENT"/>
    <property type="match status" value="1"/>
</dbReference>
<dbReference type="GO" id="GO:0000467">
    <property type="term" value="P:exonucleolytic trimming to generate mature 3'-end of 5.8S rRNA from tricistronic rRNA transcript (SSU-rRNA, 5.8S rRNA, LSU-rRNA)"/>
    <property type="evidence" value="ECO:0007669"/>
    <property type="project" value="UniProtKB-ARBA"/>
</dbReference>
<proteinExistence type="inferred from homology"/>
<evidence type="ECO:0000259" key="6">
    <source>
        <dbReference type="Pfam" id="PF01138"/>
    </source>
</evidence>
<dbReference type="Gene3D" id="3.30.230.70">
    <property type="entry name" value="GHMP Kinase, N-terminal domain"/>
    <property type="match status" value="1"/>
</dbReference>
<dbReference type="GO" id="GO:0071051">
    <property type="term" value="P:poly(A)-dependent snoRNA 3'-end processing"/>
    <property type="evidence" value="ECO:0007669"/>
    <property type="project" value="TreeGrafter"/>
</dbReference>
<dbReference type="GO" id="GO:0071028">
    <property type="term" value="P:nuclear mRNA surveillance"/>
    <property type="evidence" value="ECO:0007669"/>
    <property type="project" value="TreeGrafter"/>
</dbReference>
<comment type="caution">
    <text evidence="7">The sequence shown here is derived from an EMBL/GenBank/DDBJ whole genome shotgun (WGS) entry which is preliminary data.</text>
</comment>